<evidence type="ECO:0000313" key="5">
    <source>
        <dbReference type="Proteomes" id="UP000371041"/>
    </source>
</evidence>
<accession>A0A5Q3Q2I2</accession>
<keyword evidence="3" id="KW-0732">Signal</keyword>
<evidence type="ECO:0000256" key="2">
    <source>
        <dbReference type="ARBA" id="ARBA00010742"/>
    </source>
</evidence>
<evidence type="ECO:0008006" key="6">
    <source>
        <dbReference type="Google" id="ProtNLM"/>
    </source>
</evidence>
<dbReference type="EMBL" id="CP045929">
    <property type="protein sequence ID" value="QGK68553.1"/>
    <property type="molecule type" value="Genomic_DNA"/>
</dbReference>
<proteinExistence type="inferred from homology"/>
<dbReference type="PROSITE" id="PS51257">
    <property type="entry name" value="PROKAR_LIPOPROTEIN"/>
    <property type="match status" value="1"/>
</dbReference>
<dbReference type="GO" id="GO:0042597">
    <property type="term" value="C:periplasmic space"/>
    <property type="evidence" value="ECO:0007669"/>
    <property type="project" value="UniProtKB-SubCell"/>
</dbReference>
<reference evidence="5" key="1">
    <citation type="submission" date="2019-11" db="EMBL/GenBank/DDBJ databases">
        <title>The complete genome sequence of Saccharopolyspora sp. E2A.</title>
        <authorList>
            <person name="Zhang G."/>
        </authorList>
    </citation>
    <scope>NUCLEOTIDE SEQUENCE [LARGE SCALE GENOMIC DNA]</scope>
    <source>
        <strain evidence="5">E2A</strain>
    </source>
</reference>
<dbReference type="Proteomes" id="UP000371041">
    <property type="component" value="Chromosome"/>
</dbReference>
<evidence type="ECO:0000256" key="3">
    <source>
        <dbReference type="ARBA" id="ARBA00022729"/>
    </source>
</evidence>
<organism evidence="4 5">
    <name type="scientific">Allosaccharopolyspora coralli</name>
    <dbReference type="NCBI Taxonomy" id="2665642"/>
    <lineage>
        <taxon>Bacteria</taxon>
        <taxon>Bacillati</taxon>
        <taxon>Actinomycetota</taxon>
        <taxon>Actinomycetes</taxon>
        <taxon>Pseudonocardiales</taxon>
        <taxon>Pseudonocardiaceae</taxon>
        <taxon>Allosaccharopolyspora</taxon>
    </lineage>
</organism>
<keyword evidence="5" id="KW-1185">Reference proteome</keyword>
<evidence type="ECO:0000313" key="4">
    <source>
        <dbReference type="EMBL" id="QGK68553.1"/>
    </source>
</evidence>
<dbReference type="SUPFAM" id="SSF53850">
    <property type="entry name" value="Periplasmic binding protein-like II"/>
    <property type="match status" value="1"/>
</dbReference>
<protein>
    <recommendedName>
        <fullName evidence="6">Transporter substrate-binding domain-containing protein</fullName>
    </recommendedName>
</protein>
<dbReference type="Gene3D" id="3.40.190.10">
    <property type="entry name" value="Periplasmic binding protein-like II"/>
    <property type="match status" value="2"/>
</dbReference>
<evidence type="ECO:0000256" key="1">
    <source>
        <dbReference type="ARBA" id="ARBA00004418"/>
    </source>
</evidence>
<gene>
    <name evidence="4" type="ORF">GIY23_02360</name>
</gene>
<dbReference type="PANTHER" id="PTHR30024:SF47">
    <property type="entry name" value="TAURINE-BINDING PERIPLASMIC PROTEIN"/>
    <property type="match status" value="1"/>
</dbReference>
<sequence length="345" mass="36996">MHRPDVRIGHVTRRPVSRMFLAVATTCLLFLASGCGLLSGSEADEGGSGTGGLEKSKITVGTMPAIDVAPLHMAIQRGYFKEAGLEVELQPIQGGAAGIPLLANGELDVTFGNWVSFFKAQQEQILDLKIVSDGYQADDGMFLTMTMPGNGVEKVSDLKDGKKKVAVNTRKNLNELSLIAAMQTRGVQPEDVEFVVMPFPDMPAALQRGDVQAASMIEPFISQANQLGAKTLVDTATGPTADIPIAGYAGTQKFVEENPKTAAAFQRVMTRAQTEASQDRAQVENVLPSYAKINEKTAALVRLGVFPTTLEAGRLQRVAELMQANGELPPNFQVEPLLFQAPPEN</sequence>
<dbReference type="Pfam" id="PF13379">
    <property type="entry name" value="NMT1_2"/>
    <property type="match status" value="1"/>
</dbReference>
<dbReference type="AlphaFoldDB" id="A0A5Q3Q2I2"/>
<comment type="similarity">
    <text evidence="2">Belongs to the bacterial solute-binding protein SsuA/TauA family.</text>
</comment>
<name>A0A5Q3Q2I2_9PSEU</name>
<comment type="subcellular location">
    <subcellularLocation>
        <location evidence="1">Periplasm</location>
    </subcellularLocation>
</comment>
<dbReference type="PANTHER" id="PTHR30024">
    <property type="entry name" value="ALIPHATIC SULFONATES-BINDING PROTEIN-RELATED"/>
    <property type="match status" value="1"/>
</dbReference>
<dbReference type="KEGG" id="sace:GIY23_02360"/>